<reference evidence="13" key="3">
    <citation type="journal article" date="2014" name="Nature">
        <title>Elephant shark genome provides unique insights into gnathostome evolution.</title>
        <authorList>
            <consortium name="International Elephant Shark Genome Sequencing Consortium"/>
            <person name="Venkatesh B."/>
            <person name="Lee A.P."/>
            <person name="Ravi V."/>
            <person name="Maurya A.K."/>
            <person name="Lian M.M."/>
            <person name="Swann J.B."/>
            <person name="Ohta Y."/>
            <person name="Flajnik M.F."/>
            <person name="Sutoh Y."/>
            <person name="Kasahara M."/>
            <person name="Hoon S."/>
            <person name="Gangu V."/>
            <person name="Roy S.W."/>
            <person name="Irimia M."/>
            <person name="Korzh V."/>
            <person name="Kondrychyn I."/>
            <person name="Lim Z.W."/>
            <person name="Tay B.H."/>
            <person name="Tohari S."/>
            <person name="Kong K.W."/>
            <person name="Ho S."/>
            <person name="Lorente-Galdos B."/>
            <person name="Quilez J."/>
            <person name="Marques-Bonet T."/>
            <person name="Raney B.J."/>
            <person name="Ingham P.W."/>
            <person name="Tay A."/>
            <person name="Hillier L.W."/>
            <person name="Minx P."/>
            <person name="Boehm T."/>
            <person name="Wilson R.K."/>
            <person name="Brenner S."/>
            <person name="Warren W.C."/>
        </authorList>
    </citation>
    <scope>NUCLEOTIDE SEQUENCE [LARGE SCALE GENOMIC DNA]</scope>
</reference>
<comment type="similarity">
    <text evidence="2">Belongs to the dickkopf family.</text>
</comment>
<dbReference type="PANTHER" id="PTHR12113">
    <property type="entry name" value="DICKKOPF3-LIKE 3"/>
    <property type="match status" value="1"/>
</dbReference>
<evidence type="ECO:0000256" key="7">
    <source>
        <dbReference type="ARBA" id="ARBA00023157"/>
    </source>
</evidence>
<dbReference type="InterPro" id="IPR047304">
    <property type="entry name" value="Dkk1_Cys2"/>
</dbReference>
<dbReference type="GO" id="GO:0005615">
    <property type="term" value="C:extracellular space"/>
    <property type="evidence" value="ECO:0007669"/>
    <property type="project" value="TreeGrafter"/>
</dbReference>
<proteinExistence type="inferred from homology"/>
<name>A0A4W3JTE5_CALMI</name>
<evidence type="ECO:0000259" key="11">
    <source>
        <dbReference type="Pfam" id="PF21481"/>
    </source>
</evidence>
<dbReference type="Pfam" id="PF21479">
    <property type="entry name" value="DIKK1-2-4_C-subdom2"/>
    <property type="match status" value="1"/>
</dbReference>
<reference evidence="13" key="2">
    <citation type="journal article" date="2007" name="PLoS Biol.">
        <title>Survey sequencing and comparative analysis of the elephant shark (Callorhinchus milii) genome.</title>
        <authorList>
            <person name="Venkatesh B."/>
            <person name="Kirkness E.F."/>
            <person name="Loh Y.H."/>
            <person name="Halpern A.L."/>
            <person name="Lee A.P."/>
            <person name="Johnson J."/>
            <person name="Dandona N."/>
            <person name="Viswanathan L.D."/>
            <person name="Tay A."/>
            <person name="Venter J.C."/>
            <person name="Strausberg R.L."/>
            <person name="Brenner S."/>
        </authorList>
    </citation>
    <scope>NUCLEOTIDE SEQUENCE [LARGE SCALE GENOMIC DNA]</scope>
</reference>
<dbReference type="GeneID" id="103180898"/>
<dbReference type="AlphaFoldDB" id="A0A4W3JTE5"/>
<organism evidence="12 13">
    <name type="scientific">Callorhinchus milii</name>
    <name type="common">Ghost shark</name>
    <dbReference type="NCBI Taxonomy" id="7868"/>
    <lineage>
        <taxon>Eukaryota</taxon>
        <taxon>Metazoa</taxon>
        <taxon>Chordata</taxon>
        <taxon>Craniata</taxon>
        <taxon>Vertebrata</taxon>
        <taxon>Chondrichthyes</taxon>
        <taxon>Holocephali</taxon>
        <taxon>Chimaeriformes</taxon>
        <taxon>Callorhinchidae</taxon>
        <taxon>Callorhinchus</taxon>
    </lineage>
</organism>
<feature type="domain" description="Dickkopf-related protein 1/2/4 C-terminal subdomain 2" evidence="10">
    <location>
        <begin position="196"/>
        <end position="245"/>
    </location>
</feature>
<sequence>MQVRAVWECAVLLVCCLWESGNSFNSNAIKTGSGAAQSLGHPPISITPQVIIYDSVHQNHAIEQFQLPSCLNDQDCPLHEFCSGSHTCLTCRRRRKRCLRDIMCCPGNRCSNGMCIPNDEDDTHGEIEEMIVERWNHQGKHTTMDTKPKRVMTTGRTHSVKGQEGDMCLRSSDCSEGLCCARHFWSKICKPVLKEGQVCTKHKRKGSHGLEIFQRCDCAQGFSCRIQRGHNGSTKTSRLHTCQRH</sequence>
<feature type="signal peptide" evidence="8">
    <location>
        <begin position="1"/>
        <end position="23"/>
    </location>
</feature>
<keyword evidence="4" id="KW-0964">Secreted</keyword>
<dbReference type="PANTHER" id="PTHR12113:SF11">
    <property type="entry name" value="DICKKOPF-RELATED PROTEIN 1"/>
    <property type="match status" value="1"/>
</dbReference>
<dbReference type="Ensembl" id="ENSCMIT00000047432.1">
    <property type="protein sequence ID" value="ENSCMIP00000046769.1"/>
    <property type="gene ID" value="ENSCMIG00000019215.1"/>
</dbReference>
<dbReference type="GO" id="GO:0016055">
    <property type="term" value="P:Wnt signaling pathway"/>
    <property type="evidence" value="ECO:0007669"/>
    <property type="project" value="UniProtKB-KW"/>
</dbReference>
<evidence type="ECO:0000256" key="2">
    <source>
        <dbReference type="ARBA" id="ARBA00010842"/>
    </source>
</evidence>
<dbReference type="InterPro" id="IPR048500">
    <property type="entry name" value="DIKK1/2/4_C-subdom1"/>
</dbReference>
<evidence type="ECO:0000259" key="9">
    <source>
        <dbReference type="Pfam" id="PF04706"/>
    </source>
</evidence>
<evidence type="ECO:0000256" key="3">
    <source>
        <dbReference type="ARBA" id="ARBA00022473"/>
    </source>
</evidence>
<keyword evidence="6 8" id="KW-0732">Signal</keyword>
<dbReference type="Proteomes" id="UP000314986">
    <property type="component" value="Unassembled WGS sequence"/>
</dbReference>
<evidence type="ECO:0000256" key="1">
    <source>
        <dbReference type="ARBA" id="ARBA00004613"/>
    </source>
</evidence>
<evidence type="ECO:0000313" key="12">
    <source>
        <dbReference type="Ensembl" id="ENSCMIP00000046769.1"/>
    </source>
</evidence>
<dbReference type="GO" id="GO:0090090">
    <property type="term" value="P:negative regulation of canonical Wnt signaling pathway"/>
    <property type="evidence" value="ECO:0007669"/>
    <property type="project" value="TreeGrafter"/>
</dbReference>
<accession>A0A4W3JTE5</accession>
<comment type="subcellular location">
    <subcellularLocation>
        <location evidence="1">Secreted</location>
    </subcellularLocation>
</comment>
<dbReference type="InterPro" id="IPR006796">
    <property type="entry name" value="Dickkopf_N"/>
</dbReference>
<dbReference type="GO" id="GO:0039706">
    <property type="term" value="F:co-receptor binding"/>
    <property type="evidence" value="ECO:0007669"/>
    <property type="project" value="TreeGrafter"/>
</dbReference>
<gene>
    <name evidence="12" type="primary">dkk1b</name>
</gene>
<dbReference type="Pfam" id="PF21481">
    <property type="entry name" value="DIKK1-2-4_C-subdom1"/>
    <property type="match status" value="1"/>
</dbReference>
<dbReference type="InterPro" id="IPR048499">
    <property type="entry name" value="DIKK1/2/4_C-subdom2"/>
</dbReference>
<dbReference type="GeneTree" id="ENSGT00940000165723"/>
<evidence type="ECO:0000256" key="4">
    <source>
        <dbReference type="ARBA" id="ARBA00022525"/>
    </source>
</evidence>
<feature type="domain" description="Dickkopf-related protein 1/2/4 C-terminal subdomain 1" evidence="11">
    <location>
        <begin position="164"/>
        <end position="193"/>
    </location>
</feature>
<dbReference type="OMA" id="HIRNHRI"/>
<dbReference type="Pfam" id="PF04706">
    <property type="entry name" value="Dickkopf_N"/>
    <property type="match status" value="1"/>
</dbReference>
<evidence type="ECO:0000256" key="8">
    <source>
        <dbReference type="SAM" id="SignalP"/>
    </source>
</evidence>
<evidence type="ECO:0000313" key="13">
    <source>
        <dbReference type="Proteomes" id="UP000314986"/>
    </source>
</evidence>
<feature type="chain" id="PRO_5021339253" evidence="8">
    <location>
        <begin position="24"/>
        <end position="245"/>
    </location>
</feature>
<evidence type="ECO:0000256" key="5">
    <source>
        <dbReference type="ARBA" id="ARBA00022687"/>
    </source>
</evidence>
<dbReference type="KEGG" id="cmk:103180898"/>
<protein>
    <submittedName>
        <fullName evidence="12">Dickkopf WNT signaling pathway inhibitor 1b</fullName>
    </submittedName>
</protein>
<keyword evidence="13" id="KW-1185">Reference proteome</keyword>
<dbReference type="GO" id="GO:0048019">
    <property type="term" value="F:receptor antagonist activity"/>
    <property type="evidence" value="ECO:0007669"/>
    <property type="project" value="TreeGrafter"/>
</dbReference>
<dbReference type="InParanoid" id="A0A4W3JTE5"/>
<dbReference type="Gene3D" id="2.10.80.10">
    <property type="entry name" value="Lipase, subunit A"/>
    <property type="match status" value="1"/>
</dbReference>
<reference evidence="12" key="5">
    <citation type="submission" date="2025-09" db="UniProtKB">
        <authorList>
            <consortium name="Ensembl"/>
        </authorList>
    </citation>
    <scope>IDENTIFICATION</scope>
</reference>
<dbReference type="InterPro" id="IPR039863">
    <property type="entry name" value="DKK1-4"/>
</dbReference>
<reference evidence="13" key="1">
    <citation type="journal article" date="2006" name="Science">
        <title>Ancient noncoding elements conserved in the human genome.</title>
        <authorList>
            <person name="Venkatesh B."/>
            <person name="Kirkness E.F."/>
            <person name="Loh Y.H."/>
            <person name="Halpern A.L."/>
            <person name="Lee A.P."/>
            <person name="Johnson J."/>
            <person name="Dandona N."/>
            <person name="Viswanathan L.D."/>
            <person name="Tay A."/>
            <person name="Venter J.C."/>
            <person name="Strausberg R.L."/>
            <person name="Brenner S."/>
        </authorList>
    </citation>
    <scope>NUCLEOTIDE SEQUENCE [LARGE SCALE GENOMIC DNA]</scope>
</reference>
<evidence type="ECO:0000259" key="10">
    <source>
        <dbReference type="Pfam" id="PF21479"/>
    </source>
</evidence>
<reference evidence="12" key="4">
    <citation type="submission" date="2025-08" db="UniProtKB">
        <authorList>
            <consortium name="Ensembl"/>
        </authorList>
    </citation>
    <scope>IDENTIFICATION</scope>
</reference>
<keyword evidence="7" id="KW-1015">Disulfide bond</keyword>
<dbReference type="OrthoDB" id="4321958at2759"/>
<evidence type="ECO:0000256" key="6">
    <source>
        <dbReference type="ARBA" id="ARBA00022729"/>
    </source>
</evidence>
<feature type="domain" description="Dickkopf N-terminal cysteine-rich" evidence="9">
    <location>
        <begin position="69"/>
        <end position="116"/>
    </location>
</feature>
<dbReference type="CDD" id="cd23272">
    <property type="entry name" value="Dkk1_Cys2"/>
    <property type="match status" value="1"/>
</dbReference>
<dbReference type="RefSeq" id="XP_007895204.1">
    <property type="nucleotide sequence ID" value="XM_007897013.2"/>
</dbReference>
<keyword evidence="3" id="KW-0217">Developmental protein</keyword>
<dbReference type="CTD" id="30197"/>
<dbReference type="STRING" id="7868.ENSCMIP00000046769"/>
<dbReference type="FunFam" id="2.10.80.10:FF:000001">
    <property type="entry name" value="Dickkopf WNT-signaling pathway inhibitor 2"/>
    <property type="match status" value="1"/>
</dbReference>
<keyword evidence="5" id="KW-0879">Wnt signaling pathway</keyword>